<feature type="region of interest" description="Disordered" evidence="1">
    <location>
        <begin position="1"/>
        <end position="31"/>
    </location>
</feature>
<name>A0A0W0G366_MONRR</name>
<protein>
    <submittedName>
        <fullName evidence="2">Uncharacterized protein</fullName>
    </submittedName>
</protein>
<dbReference type="Proteomes" id="UP000054988">
    <property type="component" value="Unassembled WGS sequence"/>
</dbReference>
<reference evidence="2 3" key="1">
    <citation type="submission" date="2015-12" db="EMBL/GenBank/DDBJ databases">
        <title>Draft genome sequence of Moniliophthora roreri, the causal agent of frosty pod rot of cacao.</title>
        <authorList>
            <person name="Aime M.C."/>
            <person name="Diaz-Valderrama J.R."/>
            <person name="Kijpornyongpan T."/>
            <person name="Phillips-Mora W."/>
        </authorList>
    </citation>
    <scope>NUCLEOTIDE SEQUENCE [LARGE SCALE GENOMIC DNA]</scope>
    <source>
        <strain evidence="2 3">MCA 2952</strain>
    </source>
</reference>
<feature type="compositionally biased region" description="Polar residues" evidence="1">
    <location>
        <begin position="11"/>
        <end position="21"/>
    </location>
</feature>
<organism evidence="2 3">
    <name type="scientific">Moniliophthora roreri</name>
    <name type="common">Frosty pod rot fungus</name>
    <name type="synonym">Monilia roreri</name>
    <dbReference type="NCBI Taxonomy" id="221103"/>
    <lineage>
        <taxon>Eukaryota</taxon>
        <taxon>Fungi</taxon>
        <taxon>Dikarya</taxon>
        <taxon>Basidiomycota</taxon>
        <taxon>Agaricomycotina</taxon>
        <taxon>Agaricomycetes</taxon>
        <taxon>Agaricomycetidae</taxon>
        <taxon>Agaricales</taxon>
        <taxon>Marasmiineae</taxon>
        <taxon>Marasmiaceae</taxon>
        <taxon>Moniliophthora</taxon>
    </lineage>
</organism>
<sequence>MARHKHGRSLLGNSVRDTSFYSAPPARMKLQ</sequence>
<accession>A0A0W0G366</accession>
<dbReference type="EMBL" id="LATX01001262">
    <property type="protein sequence ID" value="KTB43005.1"/>
    <property type="molecule type" value="Genomic_DNA"/>
</dbReference>
<gene>
    <name evidence="2" type="ORF">WG66_4421</name>
</gene>
<proteinExistence type="predicted"/>
<comment type="caution">
    <text evidence="2">The sequence shown here is derived from an EMBL/GenBank/DDBJ whole genome shotgun (WGS) entry which is preliminary data.</text>
</comment>
<dbReference type="AlphaFoldDB" id="A0A0W0G366"/>
<evidence type="ECO:0000313" key="2">
    <source>
        <dbReference type="EMBL" id="KTB43005.1"/>
    </source>
</evidence>
<evidence type="ECO:0000313" key="3">
    <source>
        <dbReference type="Proteomes" id="UP000054988"/>
    </source>
</evidence>
<evidence type="ECO:0000256" key="1">
    <source>
        <dbReference type="SAM" id="MobiDB-lite"/>
    </source>
</evidence>